<dbReference type="EMBL" id="PGFE01000005">
    <property type="protein sequence ID" value="PJJ69217.1"/>
    <property type="molecule type" value="Genomic_DNA"/>
</dbReference>
<feature type="compositionally biased region" description="Basic and acidic residues" evidence="8">
    <location>
        <begin position="404"/>
        <end position="416"/>
    </location>
</feature>
<feature type="transmembrane region" description="Helical" evidence="9">
    <location>
        <begin position="265"/>
        <end position="284"/>
    </location>
</feature>
<feature type="transmembrane region" description="Helical" evidence="9">
    <location>
        <begin position="92"/>
        <end position="113"/>
    </location>
</feature>
<feature type="compositionally biased region" description="Basic and acidic residues" evidence="8">
    <location>
        <begin position="445"/>
        <end position="455"/>
    </location>
</feature>
<feature type="transmembrane region" description="Helical" evidence="9">
    <location>
        <begin position="291"/>
        <end position="309"/>
    </location>
</feature>
<evidence type="ECO:0000256" key="9">
    <source>
        <dbReference type="SAM" id="Phobius"/>
    </source>
</evidence>
<keyword evidence="11" id="KW-1185">Reference proteome</keyword>
<dbReference type="InterPro" id="IPR002549">
    <property type="entry name" value="AI-2E-like"/>
</dbReference>
<dbReference type="Proteomes" id="UP000231693">
    <property type="component" value="Unassembled WGS sequence"/>
</dbReference>
<sequence>MTTPMGPVGPGAADGGERPLLHDSRRPPAWLPRSLFIGAIAVFLAIFAWTALGQLNGLIVNLLIAFFISLMLEPMVVWLVRRRWRRGAATGVVFVGSILAACAVIALFGNLFVQQLVQLIKSVPDLYADVATWAHDSFELDLPPSDELLKRALGQYGDDLAGILAGIGTSVLGVFFSALTIGLVTYYLMAAGPRFRSSICSWLTPRRQTEVLRLWEITQIKVSDFISSRVVLAMFCSVATSIFLFVIDTPYALPLGLFTGVVSQFVPTIGTYIGGALPVAIALTSQGTTEALLVLGFILVYQQVENYLISPRITARALSMNPAVSFVSVLAFGAVFGALGAFLALPVVATFQAAANTWFTRHDLVESHMLHDPGEEGGEPLRKDTEGAEGTDERGAAAAARAAAAKDAEDAARAGDGHGLLFRGRSASEKRRQRNIRAAQDAAAEADRRRRDEAG</sequence>
<feature type="transmembrane region" description="Helical" evidence="9">
    <location>
        <begin position="34"/>
        <end position="52"/>
    </location>
</feature>
<reference evidence="10 11" key="1">
    <citation type="submission" date="2017-11" db="EMBL/GenBank/DDBJ databases">
        <title>Genomic Encyclopedia of Archaeal and Bacterial Type Strains, Phase II (KMG-II): From Individual Species to Whole Genera.</title>
        <authorList>
            <person name="Goeker M."/>
        </authorList>
    </citation>
    <scope>NUCLEOTIDE SEQUENCE [LARGE SCALE GENOMIC DNA]</scope>
    <source>
        <strain evidence="10 11">DSM 25478</strain>
    </source>
</reference>
<evidence type="ECO:0000256" key="1">
    <source>
        <dbReference type="ARBA" id="ARBA00004651"/>
    </source>
</evidence>
<protein>
    <submittedName>
        <fullName evidence="10">Putative PurR-regulated permease PerM</fullName>
    </submittedName>
</protein>
<organism evidence="10 11">
    <name type="scientific">Sediminihabitans luteus</name>
    <dbReference type="NCBI Taxonomy" id="1138585"/>
    <lineage>
        <taxon>Bacteria</taxon>
        <taxon>Bacillati</taxon>
        <taxon>Actinomycetota</taxon>
        <taxon>Actinomycetes</taxon>
        <taxon>Micrococcales</taxon>
        <taxon>Cellulomonadaceae</taxon>
        <taxon>Sediminihabitans</taxon>
    </lineage>
</organism>
<dbReference type="RefSeq" id="WP_239073170.1">
    <property type="nucleotide sequence ID" value="NZ_BOOX01000005.1"/>
</dbReference>
<comment type="caution">
    <text evidence="10">The sequence shown here is derived from an EMBL/GenBank/DDBJ whole genome shotgun (WGS) entry which is preliminary data.</text>
</comment>
<dbReference type="PANTHER" id="PTHR21716:SF53">
    <property type="entry name" value="PERMEASE PERM-RELATED"/>
    <property type="match status" value="1"/>
</dbReference>
<keyword evidence="3" id="KW-0813">Transport</keyword>
<feature type="transmembrane region" description="Helical" evidence="9">
    <location>
        <begin position="160"/>
        <end position="188"/>
    </location>
</feature>
<evidence type="ECO:0000256" key="2">
    <source>
        <dbReference type="ARBA" id="ARBA00009773"/>
    </source>
</evidence>
<dbReference type="Pfam" id="PF01594">
    <property type="entry name" value="AI-2E_transport"/>
    <property type="match status" value="1"/>
</dbReference>
<dbReference type="GO" id="GO:0005886">
    <property type="term" value="C:plasma membrane"/>
    <property type="evidence" value="ECO:0007669"/>
    <property type="project" value="UniProtKB-SubCell"/>
</dbReference>
<dbReference type="AlphaFoldDB" id="A0A2M9CCU8"/>
<keyword evidence="4" id="KW-1003">Cell membrane</keyword>
<feature type="compositionally biased region" description="Basic and acidic residues" evidence="8">
    <location>
        <begin position="369"/>
        <end position="395"/>
    </location>
</feature>
<evidence type="ECO:0000256" key="8">
    <source>
        <dbReference type="SAM" id="MobiDB-lite"/>
    </source>
</evidence>
<feature type="transmembrane region" description="Helical" evidence="9">
    <location>
        <begin position="230"/>
        <end position="253"/>
    </location>
</feature>
<name>A0A2M9CCU8_9CELL</name>
<feature type="region of interest" description="Disordered" evidence="8">
    <location>
        <begin position="369"/>
        <end position="455"/>
    </location>
</feature>
<feature type="transmembrane region" description="Helical" evidence="9">
    <location>
        <begin position="58"/>
        <end position="80"/>
    </location>
</feature>
<keyword evidence="5 9" id="KW-0812">Transmembrane</keyword>
<comment type="similarity">
    <text evidence="2">Belongs to the autoinducer-2 exporter (AI-2E) (TC 2.A.86) family.</text>
</comment>
<evidence type="ECO:0000256" key="4">
    <source>
        <dbReference type="ARBA" id="ARBA00022475"/>
    </source>
</evidence>
<evidence type="ECO:0000256" key="6">
    <source>
        <dbReference type="ARBA" id="ARBA00022989"/>
    </source>
</evidence>
<accession>A0A2M9CCU8</accession>
<gene>
    <name evidence="10" type="ORF">CLV28_2680</name>
</gene>
<evidence type="ECO:0000256" key="3">
    <source>
        <dbReference type="ARBA" id="ARBA00022448"/>
    </source>
</evidence>
<evidence type="ECO:0000256" key="5">
    <source>
        <dbReference type="ARBA" id="ARBA00022692"/>
    </source>
</evidence>
<keyword evidence="6 9" id="KW-1133">Transmembrane helix</keyword>
<evidence type="ECO:0000313" key="11">
    <source>
        <dbReference type="Proteomes" id="UP000231693"/>
    </source>
</evidence>
<evidence type="ECO:0000256" key="7">
    <source>
        <dbReference type="ARBA" id="ARBA00023136"/>
    </source>
</evidence>
<keyword evidence="7 9" id="KW-0472">Membrane</keyword>
<proteinExistence type="inferred from homology"/>
<evidence type="ECO:0000313" key="10">
    <source>
        <dbReference type="EMBL" id="PJJ69217.1"/>
    </source>
</evidence>
<dbReference type="PANTHER" id="PTHR21716">
    <property type="entry name" value="TRANSMEMBRANE PROTEIN"/>
    <property type="match status" value="1"/>
</dbReference>
<comment type="subcellular location">
    <subcellularLocation>
        <location evidence="1">Cell membrane</location>
        <topology evidence="1">Multi-pass membrane protein</topology>
    </subcellularLocation>
</comment>
<dbReference type="GO" id="GO:0055085">
    <property type="term" value="P:transmembrane transport"/>
    <property type="evidence" value="ECO:0007669"/>
    <property type="project" value="TreeGrafter"/>
</dbReference>
<feature type="transmembrane region" description="Helical" evidence="9">
    <location>
        <begin position="329"/>
        <end position="351"/>
    </location>
</feature>